<proteinExistence type="predicted"/>
<dbReference type="Gene3D" id="3.50.50.60">
    <property type="entry name" value="FAD/NAD(P)-binding domain"/>
    <property type="match status" value="1"/>
</dbReference>
<dbReference type="RefSeq" id="WP_084052048.1">
    <property type="nucleotide sequence ID" value="NZ_FWWT01000006.1"/>
</dbReference>
<dbReference type="PANTHER" id="PTHR13847">
    <property type="entry name" value="SARCOSINE DEHYDROGENASE-RELATED"/>
    <property type="match status" value="1"/>
</dbReference>
<dbReference type="OrthoDB" id="571248at2"/>
<protein>
    <submittedName>
        <fullName evidence="2">Glycine/D-amino acid oxidase</fullName>
    </submittedName>
</protein>
<dbReference type="Pfam" id="PF01266">
    <property type="entry name" value="DAO"/>
    <property type="match status" value="1"/>
</dbReference>
<accession>A0A1W1UIS5</accession>
<evidence type="ECO:0000313" key="3">
    <source>
        <dbReference type="Proteomes" id="UP000192731"/>
    </source>
</evidence>
<sequence length="409" mass="46231">MNLVSGNMLWTSIDKIPNKYSYLSEDIECDVLVIGAGITGAIAAHYLNQAGVKTVMVDKNIIGYGSTRASTSILQYEIDIDLYGLKSMIGEDKAAKCFKLCENAVYEIEKIINNLEEDCDFSLEESLYYTNNASQVSYLKKEFDLRKKHGLDVKFLDKEQAKEKFSFPIEAGIYSNSGAASINPYRFTHALISKEVKNGLKVFENTEIIKISPQDKYVNLETNNNYKIKAKKVIIAAGYEGKDYIHGKIADMSRTFTIVTKPIKNFAGWNNKCIIRDDNDPYIYLRTTGDNRIIIGGEDEELGKDTSKIANLSNDDIAATLKYDSLLKKLKSYFPLIDDIEVEYKFSGIFAVTKDGLPYIGEYQHMPNCYFSLGYGSNGILYAIIAGQLIRDLYSNKERSEYELFSFTR</sequence>
<organism evidence="2 3">
    <name type="scientific">Desulfonispora thiosulfatigenes DSM 11270</name>
    <dbReference type="NCBI Taxonomy" id="656914"/>
    <lineage>
        <taxon>Bacteria</taxon>
        <taxon>Bacillati</taxon>
        <taxon>Bacillota</taxon>
        <taxon>Clostridia</taxon>
        <taxon>Eubacteriales</taxon>
        <taxon>Peptococcaceae</taxon>
        <taxon>Desulfonispora</taxon>
    </lineage>
</organism>
<name>A0A1W1UIS5_DESTI</name>
<dbReference type="GO" id="GO:0005737">
    <property type="term" value="C:cytoplasm"/>
    <property type="evidence" value="ECO:0007669"/>
    <property type="project" value="TreeGrafter"/>
</dbReference>
<evidence type="ECO:0000313" key="2">
    <source>
        <dbReference type="EMBL" id="SMB80939.1"/>
    </source>
</evidence>
<reference evidence="2 3" key="1">
    <citation type="submission" date="2017-04" db="EMBL/GenBank/DDBJ databases">
        <authorList>
            <person name="Afonso C.L."/>
            <person name="Miller P.J."/>
            <person name="Scott M.A."/>
            <person name="Spackman E."/>
            <person name="Goraichik I."/>
            <person name="Dimitrov K.M."/>
            <person name="Suarez D.L."/>
            <person name="Swayne D.E."/>
        </authorList>
    </citation>
    <scope>NUCLEOTIDE SEQUENCE [LARGE SCALE GENOMIC DNA]</scope>
    <source>
        <strain evidence="2 3">DSM 11270</strain>
    </source>
</reference>
<dbReference type="AlphaFoldDB" id="A0A1W1UIS5"/>
<dbReference type="InterPro" id="IPR036188">
    <property type="entry name" value="FAD/NAD-bd_sf"/>
</dbReference>
<dbReference type="EMBL" id="FWWT01000006">
    <property type="protein sequence ID" value="SMB80939.1"/>
    <property type="molecule type" value="Genomic_DNA"/>
</dbReference>
<feature type="domain" description="FAD dependent oxidoreductase" evidence="1">
    <location>
        <begin position="30"/>
        <end position="393"/>
    </location>
</feature>
<dbReference type="InterPro" id="IPR006076">
    <property type="entry name" value="FAD-dep_OxRdtase"/>
</dbReference>
<evidence type="ECO:0000259" key="1">
    <source>
        <dbReference type="Pfam" id="PF01266"/>
    </source>
</evidence>
<gene>
    <name evidence="2" type="ORF">SAMN00017405_2014</name>
</gene>
<dbReference type="Proteomes" id="UP000192731">
    <property type="component" value="Unassembled WGS sequence"/>
</dbReference>
<keyword evidence="3" id="KW-1185">Reference proteome</keyword>
<dbReference type="STRING" id="656914.SAMN00017405_2014"/>
<dbReference type="SUPFAM" id="SSF51905">
    <property type="entry name" value="FAD/NAD(P)-binding domain"/>
    <property type="match status" value="1"/>
</dbReference>
<dbReference type="Gene3D" id="3.30.9.10">
    <property type="entry name" value="D-Amino Acid Oxidase, subunit A, domain 2"/>
    <property type="match status" value="1"/>
</dbReference>
<dbReference type="PANTHER" id="PTHR13847:SF201">
    <property type="entry name" value="PUTATIBE OXIDOREDUCTASE"/>
    <property type="match status" value="1"/>
</dbReference>